<feature type="compositionally biased region" description="Polar residues" evidence="1">
    <location>
        <begin position="103"/>
        <end position="112"/>
    </location>
</feature>
<evidence type="ECO:0000256" key="1">
    <source>
        <dbReference type="SAM" id="MobiDB-lite"/>
    </source>
</evidence>
<evidence type="ECO:0000313" key="3">
    <source>
        <dbReference type="Proteomes" id="UP001589575"/>
    </source>
</evidence>
<comment type="caution">
    <text evidence="2">The sequence shown here is derived from an EMBL/GenBank/DDBJ whole genome shotgun (WGS) entry which is preliminary data.</text>
</comment>
<name>A0ABV5G1K1_9MICC</name>
<evidence type="ECO:0000313" key="2">
    <source>
        <dbReference type="EMBL" id="MFB9072817.1"/>
    </source>
</evidence>
<feature type="region of interest" description="Disordered" evidence="1">
    <location>
        <begin position="64"/>
        <end position="83"/>
    </location>
</feature>
<feature type="region of interest" description="Disordered" evidence="1">
    <location>
        <begin position="100"/>
        <end position="138"/>
    </location>
</feature>
<organism evidence="2 3">
    <name type="scientific">Citricoccus parietis</name>
    <dbReference type="NCBI Taxonomy" id="592307"/>
    <lineage>
        <taxon>Bacteria</taxon>
        <taxon>Bacillati</taxon>
        <taxon>Actinomycetota</taxon>
        <taxon>Actinomycetes</taxon>
        <taxon>Micrococcales</taxon>
        <taxon>Micrococcaceae</taxon>
        <taxon>Citricoccus</taxon>
    </lineage>
</organism>
<reference evidence="2 3" key="1">
    <citation type="submission" date="2024-09" db="EMBL/GenBank/DDBJ databases">
        <authorList>
            <person name="Sun Q."/>
            <person name="Mori K."/>
        </authorList>
    </citation>
    <scope>NUCLEOTIDE SEQUENCE [LARGE SCALE GENOMIC DNA]</scope>
    <source>
        <strain evidence="2 3">CCM 7609</strain>
    </source>
</reference>
<gene>
    <name evidence="2" type="ORF">ACFFX0_17065</name>
</gene>
<protein>
    <submittedName>
        <fullName evidence="2">Uncharacterized protein</fullName>
    </submittedName>
</protein>
<keyword evidence="3" id="KW-1185">Reference proteome</keyword>
<accession>A0ABV5G1K1</accession>
<dbReference type="Proteomes" id="UP001589575">
    <property type="component" value="Unassembled WGS sequence"/>
</dbReference>
<proteinExistence type="predicted"/>
<sequence>METSRFRTWSRPSSTMSWSADVSTCPVTRYRPPRTIPSSMGCGTVFLQVGGPGQRLGMAVQVDGGASGATAGSGRPRADPGAVGSMLRPTAGWCAVNRRTAGQEITGSTRGSSGPAAPGTPSARAVAWRGASRSTRLS</sequence>
<dbReference type="EMBL" id="JBHMFI010000001">
    <property type="protein sequence ID" value="MFB9072817.1"/>
    <property type="molecule type" value="Genomic_DNA"/>
</dbReference>